<evidence type="ECO:0000313" key="2">
    <source>
        <dbReference type="EMBL" id="KAK3328624.1"/>
    </source>
</evidence>
<dbReference type="InterPro" id="IPR002347">
    <property type="entry name" value="SDR_fam"/>
</dbReference>
<reference evidence="2" key="1">
    <citation type="journal article" date="2023" name="Mol. Phylogenet. Evol.">
        <title>Genome-scale phylogeny and comparative genomics of the fungal order Sordariales.</title>
        <authorList>
            <person name="Hensen N."/>
            <person name="Bonometti L."/>
            <person name="Westerberg I."/>
            <person name="Brannstrom I.O."/>
            <person name="Guillou S."/>
            <person name="Cros-Aarteil S."/>
            <person name="Calhoun S."/>
            <person name="Haridas S."/>
            <person name="Kuo A."/>
            <person name="Mondo S."/>
            <person name="Pangilinan J."/>
            <person name="Riley R."/>
            <person name="LaButti K."/>
            <person name="Andreopoulos B."/>
            <person name="Lipzen A."/>
            <person name="Chen C."/>
            <person name="Yan M."/>
            <person name="Daum C."/>
            <person name="Ng V."/>
            <person name="Clum A."/>
            <person name="Steindorff A."/>
            <person name="Ohm R.A."/>
            <person name="Martin F."/>
            <person name="Silar P."/>
            <person name="Natvig D.O."/>
            <person name="Lalanne C."/>
            <person name="Gautier V."/>
            <person name="Ament-Velasquez S.L."/>
            <person name="Kruys A."/>
            <person name="Hutchinson M.I."/>
            <person name="Powell A.J."/>
            <person name="Barry K."/>
            <person name="Miller A.N."/>
            <person name="Grigoriev I.V."/>
            <person name="Debuchy R."/>
            <person name="Gladieux P."/>
            <person name="Hiltunen Thoren M."/>
            <person name="Johannesson H."/>
        </authorList>
    </citation>
    <scope>NUCLEOTIDE SEQUENCE</scope>
    <source>
        <strain evidence="2">SMH4131-1</strain>
    </source>
</reference>
<dbReference type="PRINTS" id="PR00081">
    <property type="entry name" value="GDHRDH"/>
</dbReference>
<dbReference type="PANTHER" id="PTHR43157">
    <property type="entry name" value="PHOSPHATIDYLINOSITOL-GLYCAN BIOSYNTHESIS CLASS F PROTEIN-RELATED"/>
    <property type="match status" value="1"/>
</dbReference>
<dbReference type="GO" id="GO:0016491">
    <property type="term" value="F:oxidoreductase activity"/>
    <property type="evidence" value="ECO:0007669"/>
    <property type="project" value="UniProtKB-KW"/>
</dbReference>
<keyword evidence="3" id="KW-1185">Reference proteome</keyword>
<gene>
    <name evidence="2" type="ORF">B0T19DRAFT_425044</name>
</gene>
<proteinExistence type="predicted"/>
<evidence type="ECO:0000256" key="1">
    <source>
        <dbReference type="ARBA" id="ARBA00023002"/>
    </source>
</evidence>
<dbReference type="AlphaFoldDB" id="A0AAE0MEZ9"/>
<protein>
    <submittedName>
        <fullName evidence="2">Short-chain dehydrogenase</fullName>
    </submittedName>
</protein>
<organism evidence="2 3">
    <name type="scientific">Cercophora scortea</name>
    <dbReference type="NCBI Taxonomy" id="314031"/>
    <lineage>
        <taxon>Eukaryota</taxon>
        <taxon>Fungi</taxon>
        <taxon>Dikarya</taxon>
        <taxon>Ascomycota</taxon>
        <taxon>Pezizomycotina</taxon>
        <taxon>Sordariomycetes</taxon>
        <taxon>Sordariomycetidae</taxon>
        <taxon>Sordariales</taxon>
        <taxon>Lasiosphaeriaceae</taxon>
        <taxon>Cercophora</taxon>
    </lineage>
</organism>
<accession>A0AAE0MEZ9</accession>
<sequence length="335" mass="35823">MALNAVLSFLYSQFFVSLPYPKTSYAGKTIIVTGANVGLGKEAARHYARLGASKLILAVRSLDKGLAAKRDIEASVPTGTVIEVWHLDMADYDSVLAFAARAASDLDRLDIVIANAGVAATTFRLTAKGDEESLAVNVIGTFLLAAALMPTLKATATKHATLPVFSVISSEMYAYAAAKFTHTSFPDGAILSTLSDKAATGDDPAAFQGRYPLTKLLEVYGVRALAEEHPAPPYPVVINCVNPGLCKTELGREVMAWHFILMRKILGRTAEQGSRTLVHAGDQGVESHGKYLSDCEVREPVATVTGAEGRVAQERVWAEVVSKLEGIQPGVTRNF</sequence>
<dbReference type="Proteomes" id="UP001286456">
    <property type="component" value="Unassembled WGS sequence"/>
</dbReference>
<dbReference type="PANTHER" id="PTHR43157:SF31">
    <property type="entry name" value="PHOSPHATIDYLINOSITOL-GLYCAN BIOSYNTHESIS CLASS F PROTEIN"/>
    <property type="match status" value="1"/>
</dbReference>
<dbReference type="EMBL" id="JAUEPO010000003">
    <property type="protein sequence ID" value="KAK3328624.1"/>
    <property type="molecule type" value="Genomic_DNA"/>
</dbReference>
<comment type="caution">
    <text evidence="2">The sequence shown here is derived from an EMBL/GenBank/DDBJ whole genome shotgun (WGS) entry which is preliminary data.</text>
</comment>
<dbReference type="SUPFAM" id="SSF51735">
    <property type="entry name" value="NAD(P)-binding Rossmann-fold domains"/>
    <property type="match status" value="1"/>
</dbReference>
<dbReference type="Gene3D" id="3.40.50.720">
    <property type="entry name" value="NAD(P)-binding Rossmann-like Domain"/>
    <property type="match status" value="1"/>
</dbReference>
<reference evidence="2" key="2">
    <citation type="submission" date="2023-06" db="EMBL/GenBank/DDBJ databases">
        <authorList>
            <consortium name="Lawrence Berkeley National Laboratory"/>
            <person name="Haridas S."/>
            <person name="Hensen N."/>
            <person name="Bonometti L."/>
            <person name="Westerberg I."/>
            <person name="Brannstrom I.O."/>
            <person name="Guillou S."/>
            <person name="Cros-Aarteil S."/>
            <person name="Calhoun S."/>
            <person name="Kuo A."/>
            <person name="Mondo S."/>
            <person name="Pangilinan J."/>
            <person name="Riley R."/>
            <person name="Labutti K."/>
            <person name="Andreopoulos B."/>
            <person name="Lipzen A."/>
            <person name="Chen C."/>
            <person name="Yanf M."/>
            <person name="Daum C."/>
            <person name="Ng V."/>
            <person name="Clum A."/>
            <person name="Steindorff A."/>
            <person name="Ohm R."/>
            <person name="Martin F."/>
            <person name="Silar P."/>
            <person name="Natvig D."/>
            <person name="Lalanne C."/>
            <person name="Gautier V."/>
            <person name="Ament-Velasquez S.L."/>
            <person name="Kruys A."/>
            <person name="Hutchinson M.I."/>
            <person name="Powell A.J."/>
            <person name="Barry K."/>
            <person name="Miller A.N."/>
            <person name="Grigoriev I.V."/>
            <person name="Debuchy R."/>
            <person name="Gladieux P."/>
            <person name="Thoren M.H."/>
            <person name="Johannesson H."/>
        </authorList>
    </citation>
    <scope>NUCLEOTIDE SEQUENCE</scope>
    <source>
        <strain evidence="2">SMH4131-1</strain>
    </source>
</reference>
<dbReference type="InterPro" id="IPR036291">
    <property type="entry name" value="NAD(P)-bd_dom_sf"/>
</dbReference>
<evidence type="ECO:0000313" key="3">
    <source>
        <dbReference type="Proteomes" id="UP001286456"/>
    </source>
</evidence>
<name>A0AAE0MEZ9_9PEZI</name>
<dbReference type="Pfam" id="PF00106">
    <property type="entry name" value="adh_short"/>
    <property type="match status" value="1"/>
</dbReference>
<keyword evidence="1" id="KW-0560">Oxidoreductase</keyword>